<dbReference type="EMBL" id="AZGA01000014">
    <property type="protein sequence ID" value="KRM35561.1"/>
    <property type="molecule type" value="Genomic_DNA"/>
</dbReference>
<evidence type="ECO:0000313" key="4">
    <source>
        <dbReference type="EMBL" id="KRM35561.1"/>
    </source>
</evidence>
<sequence length="368" mass="39066">MEGFAMDFCPNCGVSIAADQNFCKNCGYPLTAKARQMVMGVAQRMRFIAPDAPNTAISATTQAPDKVPQTRTKQQPAAALAATTKENDDPIKRAYDPYRPAHLETPIDKSNLATTPKSTYDPYGITTDPAPTKGSGNTRAASPEVPSTRTSSEGATGRRQAMASRRQAKATPSQVQAPKEAAVRYQTKPQGYGSAQPAALSREPGFEHSHVRGHQRGKSSTAVGQSRLLDGLNGIFAIILGLTSFFGGFISNGHFLEPGATTLSLSKTMALGGSNFRSTMILLLSLLLIGPIVLLIFSVWQTHFAASFKLAASVFSVLAYIVVFGLLIAQGIVSAGAISNFQFGWAAIAAIVALVVNFIVSVLDFINH</sequence>
<evidence type="ECO:0000313" key="5">
    <source>
        <dbReference type="Proteomes" id="UP000051236"/>
    </source>
</evidence>
<name>A0A0R1Y6J8_9LACO</name>
<accession>A0A0R1Y6J8</accession>
<feature type="transmembrane region" description="Helical" evidence="2">
    <location>
        <begin position="312"/>
        <end position="333"/>
    </location>
</feature>
<keyword evidence="2" id="KW-0472">Membrane</keyword>
<feature type="transmembrane region" description="Helical" evidence="2">
    <location>
        <begin position="235"/>
        <end position="256"/>
    </location>
</feature>
<feature type="domain" description="Zinc-ribbon" evidence="3">
    <location>
        <begin position="8"/>
        <end position="30"/>
    </location>
</feature>
<dbReference type="Pfam" id="PF13240">
    <property type="entry name" value="Zn_Ribbon_1"/>
    <property type="match status" value="1"/>
</dbReference>
<evidence type="ECO:0000256" key="1">
    <source>
        <dbReference type="SAM" id="MobiDB-lite"/>
    </source>
</evidence>
<comment type="caution">
    <text evidence="4">The sequence shown here is derived from an EMBL/GenBank/DDBJ whole genome shotgun (WGS) entry which is preliminary data.</text>
</comment>
<dbReference type="PATRIC" id="fig|1423734.3.peg.973"/>
<organism evidence="4 5">
    <name type="scientific">Agrilactobacillus composti DSM 18527 = JCM 14202</name>
    <dbReference type="NCBI Taxonomy" id="1423734"/>
    <lineage>
        <taxon>Bacteria</taxon>
        <taxon>Bacillati</taxon>
        <taxon>Bacillota</taxon>
        <taxon>Bacilli</taxon>
        <taxon>Lactobacillales</taxon>
        <taxon>Lactobacillaceae</taxon>
        <taxon>Agrilactobacillus</taxon>
    </lineage>
</organism>
<dbReference type="Proteomes" id="UP000051236">
    <property type="component" value="Unassembled WGS sequence"/>
</dbReference>
<gene>
    <name evidence="4" type="ORF">FC83_GL000959</name>
</gene>
<keyword evidence="2" id="KW-1133">Transmembrane helix</keyword>
<dbReference type="AlphaFoldDB" id="A0A0R1Y6J8"/>
<keyword evidence="2" id="KW-0812">Transmembrane</keyword>
<dbReference type="InterPro" id="IPR026870">
    <property type="entry name" value="Zinc_ribbon_dom"/>
</dbReference>
<feature type="transmembrane region" description="Helical" evidence="2">
    <location>
        <begin position="276"/>
        <end position="300"/>
    </location>
</feature>
<protein>
    <recommendedName>
        <fullName evidence="3">Zinc-ribbon domain-containing protein</fullName>
    </recommendedName>
</protein>
<evidence type="ECO:0000259" key="3">
    <source>
        <dbReference type="Pfam" id="PF13240"/>
    </source>
</evidence>
<evidence type="ECO:0000256" key="2">
    <source>
        <dbReference type="SAM" id="Phobius"/>
    </source>
</evidence>
<feature type="compositionally biased region" description="Polar residues" evidence="1">
    <location>
        <begin position="134"/>
        <end position="154"/>
    </location>
</feature>
<dbReference type="STRING" id="1423734.FC83_GL000959"/>
<reference evidence="4 5" key="1">
    <citation type="journal article" date="2015" name="Genome Announc.">
        <title>Expanding the biotechnology potential of lactobacilli through comparative genomics of 213 strains and associated genera.</title>
        <authorList>
            <person name="Sun Z."/>
            <person name="Harris H.M."/>
            <person name="McCann A."/>
            <person name="Guo C."/>
            <person name="Argimon S."/>
            <person name="Zhang W."/>
            <person name="Yang X."/>
            <person name="Jeffery I.B."/>
            <person name="Cooney J.C."/>
            <person name="Kagawa T.F."/>
            <person name="Liu W."/>
            <person name="Song Y."/>
            <person name="Salvetti E."/>
            <person name="Wrobel A."/>
            <person name="Rasinkangas P."/>
            <person name="Parkhill J."/>
            <person name="Rea M.C."/>
            <person name="O'Sullivan O."/>
            <person name="Ritari J."/>
            <person name="Douillard F.P."/>
            <person name="Paul Ross R."/>
            <person name="Yang R."/>
            <person name="Briner A.E."/>
            <person name="Felis G.E."/>
            <person name="de Vos W.M."/>
            <person name="Barrangou R."/>
            <person name="Klaenhammer T.R."/>
            <person name="Caufield P.W."/>
            <person name="Cui Y."/>
            <person name="Zhang H."/>
            <person name="O'Toole P.W."/>
        </authorList>
    </citation>
    <scope>NUCLEOTIDE SEQUENCE [LARGE SCALE GENOMIC DNA]</scope>
    <source>
        <strain evidence="4 5">DSM 18527</strain>
    </source>
</reference>
<proteinExistence type="predicted"/>
<feature type="region of interest" description="Disordered" evidence="1">
    <location>
        <begin position="101"/>
        <end position="222"/>
    </location>
</feature>
<feature type="transmembrane region" description="Helical" evidence="2">
    <location>
        <begin position="345"/>
        <end position="366"/>
    </location>
</feature>
<keyword evidence="5" id="KW-1185">Reference proteome</keyword>